<proteinExistence type="predicted"/>
<feature type="transmembrane region" description="Helical" evidence="1">
    <location>
        <begin position="289"/>
        <end position="312"/>
    </location>
</feature>
<dbReference type="EMBL" id="JASGXD010000013">
    <property type="protein sequence ID" value="KAK6002037.1"/>
    <property type="molecule type" value="Genomic_DNA"/>
</dbReference>
<dbReference type="PANTHER" id="PTHR31410:SF1">
    <property type="entry name" value="POST-GPI ATTACHMENT TO PROTEINS FACTOR 4"/>
    <property type="match status" value="1"/>
</dbReference>
<name>A0ABR0TCL5_AURPU</name>
<dbReference type="Proteomes" id="UP001341245">
    <property type="component" value="Unassembled WGS sequence"/>
</dbReference>
<keyword evidence="3" id="KW-1185">Reference proteome</keyword>
<dbReference type="CDD" id="cd22189">
    <property type="entry name" value="PGAP4-like_fungal"/>
    <property type="match status" value="1"/>
</dbReference>
<keyword evidence="1" id="KW-0472">Membrane</keyword>
<evidence type="ECO:0000256" key="1">
    <source>
        <dbReference type="SAM" id="Phobius"/>
    </source>
</evidence>
<dbReference type="PANTHER" id="PTHR31410">
    <property type="entry name" value="TRANSMEMBRANE PROTEIN 246"/>
    <property type="match status" value="1"/>
</dbReference>
<protein>
    <recommendedName>
        <fullName evidence="4">Integral membrane protein</fullName>
    </recommendedName>
</protein>
<evidence type="ECO:0000313" key="2">
    <source>
        <dbReference type="EMBL" id="KAK6002037.1"/>
    </source>
</evidence>
<organism evidence="2 3">
    <name type="scientific">Aureobasidium pullulans</name>
    <name type="common">Black yeast</name>
    <name type="synonym">Pullularia pullulans</name>
    <dbReference type="NCBI Taxonomy" id="5580"/>
    <lineage>
        <taxon>Eukaryota</taxon>
        <taxon>Fungi</taxon>
        <taxon>Dikarya</taxon>
        <taxon>Ascomycota</taxon>
        <taxon>Pezizomycotina</taxon>
        <taxon>Dothideomycetes</taxon>
        <taxon>Dothideomycetidae</taxon>
        <taxon>Dothideales</taxon>
        <taxon>Saccotheciaceae</taxon>
        <taxon>Aureobasidium</taxon>
    </lineage>
</organism>
<reference evidence="2 3" key="1">
    <citation type="submission" date="2023-11" db="EMBL/GenBank/DDBJ databases">
        <title>Draft genome sequence and annotation of the polyextremotolerant black yeast-like fungus Aureobasidium pullulans NRRL 62042.</title>
        <authorList>
            <person name="Dielentheis-Frenken M.R.E."/>
            <person name="Wibberg D."/>
            <person name="Blank L.M."/>
            <person name="Tiso T."/>
        </authorList>
    </citation>
    <scope>NUCLEOTIDE SEQUENCE [LARGE SCALE GENOMIC DNA]</scope>
    <source>
        <strain evidence="2 3">NRRL 62042</strain>
    </source>
</reference>
<feature type="transmembrane region" description="Helical" evidence="1">
    <location>
        <begin position="28"/>
        <end position="46"/>
    </location>
</feature>
<evidence type="ECO:0000313" key="3">
    <source>
        <dbReference type="Proteomes" id="UP001341245"/>
    </source>
</evidence>
<feature type="transmembrane region" description="Helical" evidence="1">
    <location>
        <begin position="256"/>
        <end position="277"/>
    </location>
</feature>
<accession>A0ABR0TCL5</accession>
<gene>
    <name evidence="2" type="ORF">QM012_002527</name>
</gene>
<dbReference type="InterPro" id="IPR029675">
    <property type="entry name" value="PGAP4"/>
</dbReference>
<evidence type="ECO:0008006" key="4">
    <source>
        <dbReference type="Google" id="ProtNLM"/>
    </source>
</evidence>
<keyword evidence="1" id="KW-0812">Transmembrane</keyword>
<keyword evidence="1" id="KW-1133">Transmembrane helix</keyword>
<comment type="caution">
    <text evidence="2">The sequence shown here is derived from an EMBL/GenBank/DDBJ whole genome shotgun (WGS) entry which is preliminary data.</text>
</comment>
<sequence length="435" mass="50093">MPADMFSWLPASIPSKFRWLDRAARTPAGRALGLTAVLWLLALFYCKHKFWRDPHSAFFDSSTVYDQGYSLVRSEEGLQFLSAASSRADESSLDPVICAGIVTVRRDPVQYLNKTIGSMLAGLTVEERSALHIRLLFAESEPQMHPDYHQRWLGQLESAETYVITGESLEHLRELEKARNFFEKGVFDYIYMLNQCVEHTSAPFVAIFEDDIIFADGWLSKTVKGLTELQKSTTWLYLRLFYTETSLRWRNEQDFWFRYLWLTVVLAALMFAALASILRRTYKPLRSILTNHTIVTMAVVAMPAFTILYFMIGKYNVLPLSGVERMDRYGCCTQALVFPRSQVPDLVAYLVRRKSGQTDTIIEEYADEFGLERYALAPQVVQHVGLVSSRDNLEINTKSTWAFWFEASDAAQLQIEHQELAKWAIWRARSHDHDS</sequence>